<feature type="transmembrane region" description="Helical" evidence="1">
    <location>
        <begin position="7"/>
        <end position="29"/>
    </location>
</feature>
<feature type="transmembrane region" description="Helical" evidence="1">
    <location>
        <begin position="49"/>
        <end position="67"/>
    </location>
</feature>
<keyword evidence="1" id="KW-1133">Transmembrane helix</keyword>
<keyword evidence="1" id="KW-0812">Transmembrane</keyword>
<protein>
    <recommendedName>
        <fullName evidence="4">AB hydrolase-1 domain-containing protein</fullName>
    </recommendedName>
</protein>
<dbReference type="EMBL" id="JANBPT010000163">
    <property type="protein sequence ID" value="KAJ1926551.1"/>
    <property type="molecule type" value="Genomic_DNA"/>
</dbReference>
<proteinExistence type="predicted"/>
<keyword evidence="3" id="KW-1185">Reference proteome</keyword>
<gene>
    <name evidence="2" type="ORF">IWQ60_003694</name>
</gene>
<reference evidence="2" key="1">
    <citation type="submission" date="2022-07" db="EMBL/GenBank/DDBJ databases">
        <title>Phylogenomic reconstructions and comparative analyses of Kickxellomycotina fungi.</title>
        <authorList>
            <person name="Reynolds N.K."/>
            <person name="Stajich J.E."/>
            <person name="Barry K."/>
            <person name="Grigoriev I.V."/>
            <person name="Crous P."/>
            <person name="Smith M.E."/>
        </authorList>
    </citation>
    <scope>NUCLEOTIDE SEQUENCE</scope>
    <source>
        <strain evidence="2">RSA 861</strain>
    </source>
</reference>
<dbReference type="AlphaFoldDB" id="A0A9W8A954"/>
<dbReference type="SUPFAM" id="SSF53474">
    <property type="entry name" value="alpha/beta-Hydrolases"/>
    <property type="match status" value="1"/>
</dbReference>
<feature type="transmembrane region" description="Helical" evidence="1">
    <location>
        <begin position="109"/>
        <end position="127"/>
    </location>
</feature>
<evidence type="ECO:0000256" key="1">
    <source>
        <dbReference type="SAM" id="Phobius"/>
    </source>
</evidence>
<keyword evidence="1" id="KW-0472">Membrane</keyword>
<evidence type="ECO:0008006" key="4">
    <source>
        <dbReference type="Google" id="ProtNLM"/>
    </source>
</evidence>
<evidence type="ECO:0000313" key="3">
    <source>
        <dbReference type="Proteomes" id="UP001150569"/>
    </source>
</evidence>
<dbReference type="Proteomes" id="UP001150569">
    <property type="component" value="Unassembled WGS sequence"/>
</dbReference>
<feature type="transmembrane region" description="Helical" evidence="1">
    <location>
        <begin position="164"/>
        <end position="189"/>
    </location>
</feature>
<evidence type="ECO:0000313" key="2">
    <source>
        <dbReference type="EMBL" id="KAJ1926551.1"/>
    </source>
</evidence>
<dbReference type="Gene3D" id="3.40.50.1820">
    <property type="entry name" value="alpha/beta hydrolase"/>
    <property type="match status" value="1"/>
</dbReference>
<organism evidence="2 3">
    <name type="scientific">Tieghemiomyces parasiticus</name>
    <dbReference type="NCBI Taxonomy" id="78921"/>
    <lineage>
        <taxon>Eukaryota</taxon>
        <taxon>Fungi</taxon>
        <taxon>Fungi incertae sedis</taxon>
        <taxon>Zoopagomycota</taxon>
        <taxon>Kickxellomycotina</taxon>
        <taxon>Dimargaritomycetes</taxon>
        <taxon>Dimargaritales</taxon>
        <taxon>Dimargaritaceae</taxon>
        <taxon>Tieghemiomyces</taxon>
    </lineage>
</organism>
<name>A0A9W8A954_9FUNG</name>
<sequence>MRHKSTILSIPGVIALLFLVMHLVALIVYSAKATNDVGRTVPRNEYADMWINVVGFFLTLQALFVVSREYATTRVLNHPLVWIVYSAFVVIASIMLFAGYVSIGQVGTAIWALTLLGGGVICLIYSMKARRGYFVDSIMDIPHHRLVAEKSALDDLFHTLLDTVFFILTLLFVFVFLFFLVFQGIWLAADRHNYPAPGSRVDVSVNGTDPFALHVYCQGPTNPGKATYLVHNEEGTPMTALMALQISLANRNRRVCLYDRPGYGWSDPGYVAQRPEYVVNALKAALDSLKEKGPYILLGYGAGGEYAQLFSHIYPTQTAGVGLIDSFPNREYLLTYAMNQTTTEFYDDYTSDVSHYFQSRRVISPLGWQRPIENDFPGFHPASLLKEHISLYSTNNHWQGRYFEYDGCGCRAYQSLQGFRDSNTTNYLRTQGWPLTWPALPRPLPVGSPDLPLLIVTANQTLNASCNSDSDAHECEVLLAQQNVFRRQLNLYAATLSDNVRSVVCPGRCDHNMVYTSADWLSGEIVNWFK</sequence>
<comment type="caution">
    <text evidence="2">The sequence shown here is derived from an EMBL/GenBank/DDBJ whole genome shotgun (WGS) entry which is preliminary data.</text>
</comment>
<dbReference type="InterPro" id="IPR029058">
    <property type="entry name" value="AB_hydrolase_fold"/>
</dbReference>
<dbReference type="OrthoDB" id="164921at2759"/>
<feature type="transmembrane region" description="Helical" evidence="1">
    <location>
        <begin position="79"/>
        <end position="103"/>
    </location>
</feature>
<accession>A0A9W8A954</accession>